<feature type="compositionally biased region" description="Low complexity" evidence="1">
    <location>
        <begin position="593"/>
        <end position="614"/>
    </location>
</feature>
<feature type="compositionally biased region" description="Polar residues" evidence="1">
    <location>
        <begin position="738"/>
        <end position="761"/>
    </location>
</feature>
<feature type="compositionally biased region" description="Low complexity" evidence="1">
    <location>
        <begin position="780"/>
        <end position="794"/>
    </location>
</feature>
<feature type="region of interest" description="Disordered" evidence="1">
    <location>
        <begin position="593"/>
        <end position="800"/>
    </location>
</feature>
<reference evidence="2" key="1">
    <citation type="journal article" date="2019" name="Virology">
        <title>Magnaporthe oryzae chrysovirus 1 strain D confers growth inhibition to the host fungus and exhibits multiform viral structural proteins.</title>
        <authorList>
            <person name="Higashiura T."/>
            <person name="Katoh Y."/>
            <person name="Urayama S."/>
            <person name="Hayashi O."/>
            <person name="Aihara M."/>
            <person name="Fukuhara T."/>
            <person name="Fuji S."/>
            <person name="Kobayashi T."/>
            <person name="Hase S."/>
            <person name="Arie T."/>
            <person name="Teraoka T."/>
            <person name="Komatsu K."/>
            <person name="Moriyama H."/>
        </authorList>
    </citation>
    <scope>NUCLEOTIDE SEQUENCE</scope>
    <source>
        <strain evidence="2">MoCV1/D</strain>
    </source>
</reference>
<proteinExistence type="predicted"/>
<evidence type="ECO:0000313" key="2">
    <source>
        <dbReference type="EMBL" id="BBG92294.1"/>
    </source>
</evidence>
<organism evidence="2">
    <name type="scientific">Magnaporthe oryzae chrysovirus 1</name>
    <dbReference type="NCBI Taxonomy" id="764348"/>
    <lineage>
        <taxon>Viruses</taxon>
        <taxon>Riboviria</taxon>
        <taxon>Orthornavirae</taxon>
        <taxon>Duplornaviricota</taxon>
        <taxon>Chrymotiviricetes</taxon>
        <taxon>Ghabrivirales</taxon>
        <taxon>Alphatotivirineae</taxon>
        <taxon>Chrysoviridae</taxon>
        <taxon>Chrysovirus</taxon>
    </lineage>
</organism>
<accession>A0A510E8M3</accession>
<name>A0A510E8M3_9VIRU</name>
<dbReference type="EMBL" id="LC432340">
    <property type="protein sequence ID" value="BBG92294.1"/>
    <property type="molecule type" value="Genomic_RNA"/>
</dbReference>
<feature type="compositionally biased region" description="Low complexity" evidence="1">
    <location>
        <begin position="698"/>
        <end position="713"/>
    </location>
</feature>
<protein>
    <submittedName>
        <fullName evidence="2">Uncharacterized protein</fullName>
    </submittedName>
</protein>
<evidence type="ECO:0000256" key="1">
    <source>
        <dbReference type="SAM" id="MobiDB-lite"/>
    </source>
</evidence>
<sequence length="800" mass="84074">MGLTLDPAHRWRSTDLAFAPVREVSVQSAIRGRDDSEAAGTGFSGDKATKAWYDGSARVPIDDMCLAAGMRAGVLKLAVEVGSAKPSSADESVVQWRSVPYSYAGKPLTVSLSHAGRHFVARPALNETVAMAMYEAPTADKWVAATNFKLPRTVAAPGAAPQVPGLPNGGGGANLGLPNNFDAVRRVLVECARGDDYGYRLFSMARVVLHAETMRRSGISPRTTPSMDDQNMFSITTGDTPHLTEAQINNYAYAYNHTEQSPQYRAFLAMGLRGVGHYAIPGTIYSDGDYPAECAVNHPISFVRVGGPPPANVAPDPAHYTAVLSNPGLALSYYWAYAYSMGLGRVAGAILAQASVAPHIWGSAAVAPYKNCTPKLDAAAYLLLPDQETAHVTADSARELVANAAVLSEAYLAGIGATLMSARDSGHQDTALMMRAVTEKLSDPETRRGAMLSITSRLCPGGVGMEWLSPFSYDVVDGTERCIRAWRNHGFLLALYDTSPVAALAPLFSTGVAMNNSLLDRKSVVTGAEYPQLVACALAGRAELAGRCERPSQAYLAALAGHSARMRAWTVVVTVLGVVPPASDDEDLADVYEQAASKQESSSSIRPLSSQSDRSIARGPGASELAQSGAGPSSPPPVAPLRGMRPGSRGHSHRGSLSAPKSALPEVGEEVAKQQERGAGDQPTHPPPFGAPKPAIEPPSWSSWASEVASVEARLASTSDGPKGRITEPEYRGIVPSRGTTTVATSRSMVPSAPSAVSGTVVSIGRRAKGKERETEQPDQAGSSSVSSGQASGESRGEEL</sequence>
<feature type="compositionally biased region" description="Basic and acidic residues" evidence="1">
    <location>
        <begin position="722"/>
        <end position="731"/>
    </location>
</feature>
<feature type="compositionally biased region" description="Basic and acidic residues" evidence="1">
    <location>
        <begin position="670"/>
        <end position="679"/>
    </location>
</feature>
<feature type="compositionally biased region" description="Pro residues" evidence="1">
    <location>
        <begin position="684"/>
        <end position="697"/>
    </location>
</feature>